<keyword evidence="5" id="KW-0804">Transcription</keyword>
<dbReference type="InterPro" id="IPR015421">
    <property type="entry name" value="PyrdxlP-dep_Trfase_major"/>
</dbReference>
<gene>
    <name evidence="7" type="ORF">M8A51_05255</name>
</gene>
<comment type="caution">
    <text evidence="7">The sequence shown here is derived from an EMBL/GenBank/DDBJ whole genome shotgun (WGS) entry which is preliminary data.</text>
</comment>
<name>A0ABT0YJM8_9BURK</name>
<accession>A0ABT0YJM8</accession>
<dbReference type="CDD" id="cd00609">
    <property type="entry name" value="AAT_like"/>
    <property type="match status" value="1"/>
</dbReference>
<dbReference type="Gene3D" id="3.40.640.10">
    <property type="entry name" value="Type I PLP-dependent aspartate aminotransferase-like (Major domain)"/>
    <property type="match status" value="1"/>
</dbReference>
<dbReference type="GO" id="GO:0008483">
    <property type="term" value="F:transaminase activity"/>
    <property type="evidence" value="ECO:0007669"/>
    <property type="project" value="UniProtKB-KW"/>
</dbReference>
<dbReference type="PROSITE" id="PS50949">
    <property type="entry name" value="HTH_GNTR"/>
    <property type="match status" value="1"/>
</dbReference>
<keyword evidence="8" id="KW-1185">Reference proteome</keyword>
<evidence type="ECO:0000259" key="6">
    <source>
        <dbReference type="PROSITE" id="PS50949"/>
    </source>
</evidence>
<dbReference type="SUPFAM" id="SSF46785">
    <property type="entry name" value="Winged helix' DNA-binding domain"/>
    <property type="match status" value="1"/>
</dbReference>
<sequence>MFSIDRASPVPLAVQIEQQVIRLLQRGQLASGVRLPSIRHLAQRLSVSPNTVVNAYDRLVADGHVEARGTAGYFAAATGSVQTDVASLLEAGVEQDAIWLVQQANDLPPGMLQASSGALPANWLQDVAPASVLQRAFASLPGGMGSRCPPQGWMPLRERLALMLRGQGIAVDASRIMTTTGATQAIDLICRAYLKPGDAVVVEDPGYHLLAARLRESSIRIVGVPRLPDGPDLARLEQALVEHRPRLMFLQGSLHNPTGWTASPGNLHRVLSLAERHGVLIAEDDVYGHLVPGLRSSLAQMSGLAQVIYFSTFCKVLSPALRVGYVAAEPSLLKPLLRQKIMSVMSGSALMEAVIAELLAAGRVRKHLERLQARLAGARSASLRVLEDVGLRFERPAQGGMFLWGRLPDGVAVEPLVKDAWQQGILLAGGATFGSEATSSASLRFNVVYAQNVQLSRYLKERFALMERTRSSLARIAQG</sequence>
<dbReference type="InterPro" id="IPR036388">
    <property type="entry name" value="WH-like_DNA-bd_sf"/>
</dbReference>
<feature type="domain" description="HTH gntR-type" evidence="6">
    <location>
        <begin position="10"/>
        <end position="78"/>
    </location>
</feature>
<keyword evidence="4" id="KW-0238">DNA-binding</keyword>
<dbReference type="SUPFAM" id="SSF53383">
    <property type="entry name" value="PLP-dependent transferases"/>
    <property type="match status" value="1"/>
</dbReference>
<protein>
    <submittedName>
        <fullName evidence="7">PLP-dependent aminotransferase family protein</fullName>
    </submittedName>
</protein>
<keyword evidence="7" id="KW-0808">Transferase</keyword>
<dbReference type="InterPro" id="IPR036390">
    <property type="entry name" value="WH_DNA-bd_sf"/>
</dbReference>
<dbReference type="PANTHER" id="PTHR46577:SF2">
    <property type="entry name" value="TRANSCRIPTIONAL REGULATORY PROTEIN"/>
    <property type="match status" value="1"/>
</dbReference>
<proteinExistence type="inferred from homology"/>
<evidence type="ECO:0000313" key="7">
    <source>
        <dbReference type="EMBL" id="MCM5678935.1"/>
    </source>
</evidence>
<dbReference type="InterPro" id="IPR000524">
    <property type="entry name" value="Tscrpt_reg_HTH_GntR"/>
</dbReference>
<evidence type="ECO:0000256" key="4">
    <source>
        <dbReference type="ARBA" id="ARBA00023125"/>
    </source>
</evidence>
<dbReference type="InterPro" id="IPR051446">
    <property type="entry name" value="HTH_trans_reg/aminotransferase"/>
</dbReference>
<evidence type="ECO:0000256" key="1">
    <source>
        <dbReference type="ARBA" id="ARBA00005384"/>
    </source>
</evidence>
<organism evidence="7 8">
    <name type="scientific">Caldimonas mangrovi</name>
    <dbReference type="NCBI Taxonomy" id="2944811"/>
    <lineage>
        <taxon>Bacteria</taxon>
        <taxon>Pseudomonadati</taxon>
        <taxon>Pseudomonadota</taxon>
        <taxon>Betaproteobacteria</taxon>
        <taxon>Burkholderiales</taxon>
        <taxon>Sphaerotilaceae</taxon>
        <taxon>Caldimonas</taxon>
    </lineage>
</organism>
<keyword evidence="3" id="KW-0805">Transcription regulation</keyword>
<evidence type="ECO:0000313" key="8">
    <source>
        <dbReference type="Proteomes" id="UP001165541"/>
    </source>
</evidence>
<evidence type="ECO:0000256" key="2">
    <source>
        <dbReference type="ARBA" id="ARBA00022898"/>
    </source>
</evidence>
<dbReference type="Pfam" id="PF00155">
    <property type="entry name" value="Aminotran_1_2"/>
    <property type="match status" value="1"/>
</dbReference>
<dbReference type="Proteomes" id="UP001165541">
    <property type="component" value="Unassembled WGS sequence"/>
</dbReference>
<dbReference type="CDD" id="cd07377">
    <property type="entry name" value="WHTH_GntR"/>
    <property type="match status" value="1"/>
</dbReference>
<reference evidence="7" key="1">
    <citation type="submission" date="2022-05" db="EMBL/GenBank/DDBJ databases">
        <title>Schlegelella sp. nov., isolated from mangrove soil.</title>
        <authorList>
            <person name="Liu Y."/>
            <person name="Ge X."/>
            <person name="Liu W."/>
        </authorList>
    </citation>
    <scope>NUCLEOTIDE SEQUENCE</scope>
    <source>
        <strain evidence="7">S2-27</strain>
    </source>
</reference>
<evidence type="ECO:0000256" key="3">
    <source>
        <dbReference type="ARBA" id="ARBA00023015"/>
    </source>
</evidence>
<comment type="similarity">
    <text evidence="1">In the C-terminal section; belongs to the class-I pyridoxal-phosphate-dependent aminotransferase family.</text>
</comment>
<dbReference type="Gene3D" id="1.10.10.10">
    <property type="entry name" value="Winged helix-like DNA-binding domain superfamily/Winged helix DNA-binding domain"/>
    <property type="match status" value="1"/>
</dbReference>
<dbReference type="Pfam" id="PF00392">
    <property type="entry name" value="GntR"/>
    <property type="match status" value="1"/>
</dbReference>
<dbReference type="SMART" id="SM00345">
    <property type="entry name" value="HTH_GNTR"/>
    <property type="match status" value="1"/>
</dbReference>
<dbReference type="PANTHER" id="PTHR46577">
    <property type="entry name" value="HTH-TYPE TRANSCRIPTIONAL REGULATORY PROTEIN GABR"/>
    <property type="match status" value="1"/>
</dbReference>
<keyword evidence="2" id="KW-0663">Pyridoxal phosphate</keyword>
<evidence type="ECO:0000256" key="5">
    <source>
        <dbReference type="ARBA" id="ARBA00023163"/>
    </source>
</evidence>
<keyword evidence="7" id="KW-0032">Aminotransferase</keyword>
<dbReference type="RefSeq" id="WP_251777124.1">
    <property type="nucleotide sequence ID" value="NZ_JAMKFE010000003.1"/>
</dbReference>
<dbReference type="InterPro" id="IPR015424">
    <property type="entry name" value="PyrdxlP-dep_Trfase"/>
</dbReference>
<dbReference type="InterPro" id="IPR004839">
    <property type="entry name" value="Aminotransferase_I/II_large"/>
</dbReference>
<dbReference type="EMBL" id="JAMKFE010000003">
    <property type="protein sequence ID" value="MCM5678935.1"/>
    <property type="molecule type" value="Genomic_DNA"/>
</dbReference>